<proteinExistence type="predicted"/>
<evidence type="ECO:0000313" key="1">
    <source>
        <dbReference type="EMBL" id="VVO08449.1"/>
    </source>
</evidence>
<dbReference type="EMBL" id="CABVHY010000015">
    <property type="protein sequence ID" value="VVO08449.1"/>
    <property type="molecule type" value="Genomic_DNA"/>
</dbReference>
<gene>
    <name evidence="1" type="ORF">PS723_03216</name>
</gene>
<accession>A0A5E7CTK7</accession>
<protein>
    <submittedName>
        <fullName evidence="1">Uncharacterized protein</fullName>
    </submittedName>
</protein>
<organism evidence="1 2">
    <name type="scientific">Pseudomonas fluorescens</name>
    <dbReference type="NCBI Taxonomy" id="294"/>
    <lineage>
        <taxon>Bacteria</taxon>
        <taxon>Pseudomonadati</taxon>
        <taxon>Pseudomonadota</taxon>
        <taxon>Gammaproteobacteria</taxon>
        <taxon>Pseudomonadales</taxon>
        <taxon>Pseudomonadaceae</taxon>
        <taxon>Pseudomonas</taxon>
    </lineage>
</organism>
<evidence type="ECO:0000313" key="2">
    <source>
        <dbReference type="Proteomes" id="UP000379480"/>
    </source>
</evidence>
<dbReference type="Proteomes" id="UP000379480">
    <property type="component" value="Unassembled WGS sequence"/>
</dbReference>
<reference evidence="1 2" key="1">
    <citation type="submission" date="2019-09" db="EMBL/GenBank/DDBJ databases">
        <authorList>
            <person name="Chandra G."/>
            <person name="Truman W A."/>
        </authorList>
    </citation>
    <scope>NUCLEOTIDE SEQUENCE [LARGE SCALE GENOMIC DNA]</scope>
    <source>
        <strain evidence="1">PS723</strain>
    </source>
</reference>
<sequence>MSGAKNVESIKSWLQSQAFDSVHLYYEKFTERNV</sequence>
<dbReference type="AlphaFoldDB" id="A0A5E7CTK7"/>
<name>A0A5E7CTK7_PSEFL</name>